<reference evidence="15" key="1">
    <citation type="submission" date="2011-12" db="EMBL/GenBank/DDBJ databases">
        <title>The Draft Genome of Lepisosteus oculatus.</title>
        <authorList>
            <consortium name="The Broad Institute Genome Assembly &amp; Analysis Group"/>
            <consortium name="Computational R&amp;D Group"/>
            <consortium name="and Sequencing Platform"/>
            <person name="Di Palma F."/>
            <person name="Alfoldi J."/>
            <person name="Johnson J."/>
            <person name="Berlin A."/>
            <person name="Gnerre S."/>
            <person name="Jaffe D."/>
            <person name="MacCallum I."/>
            <person name="Young S."/>
            <person name="Walker B.J."/>
            <person name="Lander E.S."/>
            <person name="Lindblad-Toh K."/>
        </authorList>
    </citation>
    <scope>NUCLEOTIDE SEQUENCE [LARGE SCALE GENOMIC DNA]</scope>
</reference>
<feature type="transmembrane region" description="Helical" evidence="12">
    <location>
        <begin position="523"/>
        <end position="547"/>
    </location>
</feature>
<feature type="transmembrane region" description="Helical" evidence="12">
    <location>
        <begin position="679"/>
        <end position="702"/>
    </location>
</feature>
<evidence type="ECO:0000256" key="6">
    <source>
        <dbReference type="ARBA" id="ARBA00022989"/>
    </source>
</evidence>
<dbReference type="GO" id="GO:0005886">
    <property type="term" value="C:plasma membrane"/>
    <property type="evidence" value="ECO:0000318"/>
    <property type="project" value="GO_Central"/>
</dbReference>
<feature type="transmembrane region" description="Helical" evidence="12">
    <location>
        <begin position="568"/>
        <end position="592"/>
    </location>
</feature>
<dbReference type="Bgee" id="ENSLOCG00000002892">
    <property type="expression patterns" value="Expressed in camera-type eye and 3 other cell types or tissues"/>
</dbReference>
<comment type="similarity">
    <text evidence="2">Belongs to the G-protein coupled receptor 3 family.</text>
</comment>
<dbReference type="CDD" id="cd15283">
    <property type="entry name" value="7tmC_V2R_pheromone"/>
    <property type="match status" value="1"/>
</dbReference>
<organism evidence="14 15">
    <name type="scientific">Lepisosteus oculatus</name>
    <name type="common">Spotted gar</name>
    <dbReference type="NCBI Taxonomy" id="7918"/>
    <lineage>
        <taxon>Eukaryota</taxon>
        <taxon>Metazoa</taxon>
        <taxon>Chordata</taxon>
        <taxon>Craniata</taxon>
        <taxon>Vertebrata</taxon>
        <taxon>Euteleostomi</taxon>
        <taxon>Actinopterygii</taxon>
        <taxon>Neopterygii</taxon>
        <taxon>Holostei</taxon>
        <taxon>Semionotiformes</taxon>
        <taxon>Lepisosteidae</taxon>
        <taxon>Lepisosteus</taxon>
    </lineage>
</organism>
<dbReference type="PRINTS" id="PR01535">
    <property type="entry name" value="VOMERONASL2R"/>
</dbReference>
<dbReference type="OMA" id="CATHVAG"/>
<dbReference type="Proteomes" id="UP000018468">
    <property type="component" value="Linkage group LG14"/>
</dbReference>
<evidence type="ECO:0000256" key="8">
    <source>
        <dbReference type="ARBA" id="ARBA00023136"/>
    </source>
</evidence>
<feature type="transmembrane region" description="Helical" evidence="12">
    <location>
        <begin position="490"/>
        <end position="511"/>
    </location>
</feature>
<keyword evidence="7" id="KW-0297">G-protein coupled receptor</keyword>
<dbReference type="STRING" id="7918.ENSLOCP00000003398"/>
<protein>
    <submittedName>
        <fullName evidence="14">Olfactory receptor C family, v1</fullName>
    </submittedName>
</protein>
<feature type="transmembrane region" description="Helical" evidence="12">
    <location>
        <begin position="647"/>
        <end position="667"/>
    </location>
</feature>
<dbReference type="FunFam" id="3.40.50.2300:FF:000016">
    <property type="entry name" value="Taste 1 receptor member 2"/>
    <property type="match status" value="1"/>
</dbReference>
<dbReference type="FunFam" id="2.10.50.30:FF:000002">
    <property type="entry name" value="Vomeronasal 2 receptor, h1"/>
    <property type="match status" value="1"/>
</dbReference>
<feature type="domain" description="G-protein coupled receptors family 3 profile" evidence="13">
    <location>
        <begin position="453"/>
        <end position="717"/>
    </location>
</feature>
<dbReference type="EMBL" id="AHAT01022604">
    <property type="status" value="NOT_ANNOTATED_CDS"/>
    <property type="molecule type" value="Genomic_DNA"/>
</dbReference>
<dbReference type="InterPro" id="IPR004073">
    <property type="entry name" value="GPCR_3_vmron_rcpt_2"/>
</dbReference>
<sequence length="717" mass="80290">SFDPRAFRWAQTMRLAIQEINDNPYLLPNVTLGYKIYDSCATHVAGQRAILTVLNGPSEVSSRMCSGAWPVKVIIGDSGSSQSIVVSRTLQPFRIPMISYFSTCSCLSDRREFPTFFRTIPNDNYQVKAITQLIKRFGWSWVAVVSEDDEYGRFALQGLMKEFKHIGVCLAYYEMIPKVYSRKRILEIIDVIKRSTAKVVITFSGEGELYPLLKEYAAQNITGIQWIASEAWVTASLFAASEFYPSLGGTFKIADVFNIIVRNQKKKKNQFTWFACVSVSESCTLLVREDESIKCCIMMDISKLQHYLQEVSFNSSGEEVNFDQNGDPIPSYDVINWQRAADGNIEFCTVGLYDASRGAGKELFIQEDGITWNGHPGKVPVSVCTESCRPGTRKSVRRGEPLCCFDCIPCDDGKTSNQTDSIECIPCPPNYWSNAAKTDCIPKEVEYLSYDEMGITLAVIALLGACLTIGVLVVFLHSRNTPIVRVNNSELSFFILLSLTLCFLCSVAFIGQPTYWSCMFRHTAFSVTFSMCISCILGKTLVVLAAFKATRPGSNVMKWFGPRQQRMIIFACTAVQVVTCTIWLIAAPPFPLKNTVYQRSRIILECSTGSDLAFWCVLGYIGVLACLCFVLAFLARKLPDNFNEAKYITFSMLIFCVVWLVFIPAYVSSPGKYTVAVEIFAILASSFGLLVCIFAPKCYIILLKPEKNTKHHLMGRV</sequence>
<dbReference type="InterPro" id="IPR038550">
    <property type="entry name" value="GPCR_3_9-Cys_sf"/>
</dbReference>
<evidence type="ECO:0000256" key="3">
    <source>
        <dbReference type="ARBA" id="ARBA00022475"/>
    </source>
</evidence>
<name>W5M4U0_LEPOC</name>
<evidence type="ECO:0000256" key="4">
    <source>
        <dbReference type="ARBA" id="ARBA00022692"/>
    </source>
</evidence>
<reference evidence="14" key="2">
    <citation type="submission" date="2025-08" db="UniProtKB">
        <authorList>
            <consortium name="Ensembl"/>
        </authorList>
    </citation>
    <scope>IDENTIFICATION</scope>
</reference>
<evidence type="ECO:0000313" key="14">
    <source>
        <dbReference type="Ensembl" id="ENSLOCP00000003398.1"/>
    </source>
</evidence>
<evidence type="ECO:0000256" key="10">
    <source>
        <dbReference type="ARBA" id="ARBA00023180"/>
    </source>
</evidence>
<evidence type="ECO:0000256" key="7">
    <source>
        <dbReference type="ARBA" id="ARBA00023040"/>
    </source>
</evidence>
<keyword evidence="5" id="KW-0732">Signal</keyword>
<keyword evidence="4 12" id="KW-0812">Transmembrane</keyword>
<dbReference type="InterPro" id="IPR000068">
    <property type="entry name" value="GPCR_3_Ca_sens_rcpt-rel"/>
</dbReference>
<dbReference type="InterPro" id="IPR001828">
    <property type="entry name" value="ANF_lig-bd_rcpt"/>
</dbReference>
<dbReference type="Gene3D" id="2.10.50.30">
    <property type="entry name" value="GPCR, family 3, nine cysteines domain"/>
    <property type="match status" value="1"/>
</dbReference>
<evidence type="ECO:0000256" key="12">
    <source>
        <dbReference type="SAM" id="Phobius"/>
    </source>
</evidence>
<dbReference type="InterPro" id="IPR017978">
    <property type="entry name" value="GPCR_3_C"/>
</dbReference>
<keyword evidence="8 12" id="KW-0472">Membrane</keyword>
<evidence type="ECO:0000259" key="13">
    <source>
        <dbReference type="PROSITE" id="PS50259"/>
    </source>
</evidence>
<comment type="subcellular location">
    <subcellularLocation>
        <location evidence="1">Cell membrane</location>
        <topology evidence="1">Multi-pass membrane protein</topology>
    </subcellularLocation>
</comment>
<dbReference type="eggNOG" id="KOG1056">
    <property type="taxonomic scope" value="Eukaryota"/>
</dbReference>
<dbReference type="Ensembl" id="ENSLOCT00000003405.1">
    <property type="protein sequence ID" value="ENSLOCP00000003398.1"/>
    <property type="gene ID" value="ENSLOCG00000002892.1"/>
</dbReference>
<evidence type="ECO:0000256" key="2">
    <source>
        <dbReference type="ARBA" id="ARBA00007242"/>
    </source>
</evidence>
<accession>W5M4U0</accession>
<dbReference type="Pfam" id="PF00003">
    <property type="entry name" value="7tm_3"/>
    <property type="match status" value="1"/>
</dbReference>
<keyword evidence="3" id="KW-1003">Cell membrane</keyword>
<dbReference type="InterPro" id="IPR028082">
    <property type="entry name" value="Peripla_BP_I"/>
</dbReference>
<dbReference type="EMBL" id="AHAT01022605">
    <property type="status" value="NOT_ANNOTATED_CDS"/>
    <property type="molecule type" value="Genomic_DNA"/>
</dbReference>
<dbReference type="GeneTree" id="ENSGT01150000286997"/>
<dbReference type="HOGENOM" id="CLU_005389_5_1_1"/>
<dbReference type="PANTHER" id="PTHR24061">
    <property type="entry name" value="CALCIUM-SENSING RECEPTOR-RELATED"/>
    <property type="match status" value="1"/>
</dbReference>
<dbReference type="GO" id="GO:0004930">
    <property type="term" value="F:G protein-coupled receptor activity"/>
    <property type="evidence" value="ECO:0000318"/>
    <property type="project" value="GO_Central"/>
</dbReference>
<feature type="transmembrane region" description="Helical" evidence="12">
    <location>
        <begin position="612"/>
        <end position="635"/>
    </location>
</feature>
<dbReference type="PROSITE" id="PS50259">
    <property type="entry name" value="G_PROTEIN_RECEP_F3_4"/>
    <property type="match status" value="1"/>
</dbReference>
<reference evidence="14" key="3">
    <citation type="submission" date="2025-09" db="UniProtKB">
        <authorList>
            <consortium name="Ensembl"/>
        </authorList>
    </citation>
    <scope>IDENTIFICATION</scope>
</reference>
<dbReference type="SUPFAM" id="SSF53822">
    <property type="entry name" value="Periplasmic binding protein-like I"/>
    <property type="match status" value="1"/>
</dbReference>
<evidence type="ECO:0000256" key="1">
    <source>
        <dbReference type="ARBA" id="ARBA00004651"/>
    </source>
</evidence>
<dbReference type="InterPro" id="IPR017979">
    <property type="entry name" value="GPCR_3_CS"/>
</dbReference>
<dbReference type="AlphaFoldDB" id="W5M4U0"/>
<feature type="transmembrane region" description="Helical" evidence="12">
    <location>
        <begin position="453"/>
        <end position="478"/>
    </location>
</feature>
<dbReference type="InterPro" id="IPR011500">
    <property type="entry name" value="GPCR_3_9-Cys_dom"/>
</dbReference>
<keyword evidence="10" id="KW-0325">Glycoprotein</keyword>
<keyword evidence="6 12" id="KW-1133">Transmembrane helix</keyword>
<dbReference type="PANTHER" id="PTHR24061:SF504">
    <property type="entry name" value="EXTRACELLULAR CALCIUM-SENSING RECEPTOR ISOFORM X2-RELATED"/>
    <property type="match status" value="1"/>
</dbReference>
<evidence type="ECO:0000256" key="5">
    <source>
        <dbReference type="ARBA" id="ARBA00022729"/>
    </source>
</evidence>
<evidence type="ECO:0000256" key="9">
    <source>
        <dbReference type="ARBA" id="ARBA00023170"/>
    </source>
</evidence>
<dbReference type="PRINTS" id="PR00248">
    <property type="entry name" value="GPCRMGR"/>
</dbReference>
<evidence type="ECO:0000256" key="11">
    <source>
        <dbReference type="ARBA" id="ARBA00023224"/>
    </source>
</evidence>
<keyword evidence="15" id="KW-1185">Reference proteome</keyword>
<evidence type="ECO:0000313" key="15">
    <source>
        <dbReference type="Proteomes" id="UP000018468"/>
    </source>
</evidence>
<keyword evidence="9" id="KW-0675">Receptor</keyword>
<dbReference type="Gene3D" id="3.40.50.2300">
    <property type="match status" value="4"/>
</dbReference>
<dbReference type="PROSITE" id="PS00981">
    <property type="entry name" value="G_PROTEIN_RECEP_F3_3"/>
    <property type="match status" value="1"/>
</dbReference>
<keyword evidence="11" id="KW-0807">Transducer</keyword>
<proteinExistence type="inferred from homology"/>
<dbReference type="InterPro" id="IPR000337">
    <property type="entry name" value="GPCR_3"/>
</dbReference>
<dbReference type="InParanoid" id="W5M4U0"/>
<dbReference type="Pfam" id="PF07562">
    <property type="entry name" value="NCD3G"/>
    <property type="match status" value="1"/>
</dbReference>
<dbReference type="Pfam" id="PF01094">
    <property type="entry name" value="ANF_receptor"/>
    <property type="match status" value="1"/>
</dbReference>